<feature type="compositionally biased region" description="Polar residues" evidence="5">
    <location>
        <begin position="405"/>
        <end position="420"/>
    </location>
</feature>
<name>A0A9W9JHE9_9EURO</name>
<dbReference type="PANTHER" id="PTHR10131:SF94">
    <property type="entry name" value="TNF RECEPTOR-ASSOCIATED FACTOR 4"/>
    <property type="match status" value="1"/>
</dbReference>
<gene>
    <name evidence="8" type="ORF">N7498_008408</name>
</gene>
<dbReference type="SUPFAM" id="SSF49599">
    <property type="entry name" value="TRAF domain-like"/>
    <property type="match status" value="1"/>
</dbReference>
<evidence type="ECO:0000259" key="7">
    <source>
        <dbReference type="PROSITE" id="PS50145"/>
    </source>
</evidence>
<dbReference type="RefSeq" id="XP_058305458.1">
    <property type="nucleotide sequence ID" value="XM_058455470.1"/>
</dbReference>
<dbReference type="InterPro" id="IPR001841">
    <property type="entry name" value="Znf_RING"/>
</dbReference>
<keyword evidence="9" id="KW-1185">Reference proteome</keyword>
<evidence type="ECO:0000256" key="2">
    <source>
        <dbReference type="ARBA" id="ARBA00022771"/>
    </source>
</evidence>
<dbReference type="InterPro" id="IPR027370">
    <property type="entry name" value="Znf-RING_euk"/>
</dbReference>
<sequence length="455" mass="50866">MSTMDLQEFLASEATHDRDDLVDLRALDFVSSYDSHLMCPICHCPFVEPVRLQCDHVFCYKCLQSAITIFRSADTDEFPCPSCRTPTSRVSTSVPRLLINMCDEIQVQCPLQAEGCAEVLPRGHVQSHVDKYCGYRLVPCPDDSCEKTIRKKDLQSEERCLHGYFRCSRCEEDVMEKDYEEHDEELCPSLETSCVDCGTTLPQRELKKHVDTCPDVVSPCSASKYGCPVKIRRADSAIHEQICPLVSMGPYFEAQNTRLNSLELTMRHLQQRNEIFEDGMANIRTTLLESARAGRGSNRRRSLTEDDMNPTRSEDDESAERSSNVFSSNATTYLLSLHESLREEVNQVSHALTDLDARASMTIMNECLRIKEDMAHTNAAVNSVRLQVQWLMNPRLHNGARTGGIRSNTATPGNETARSQLTSTSAPGSSSAAGSSLGPLRPRRPSDSGREGTKL</sequence>
<dbReference type="InterPro" id="IPR013083">
    <property type="entry name" value="Znf_RING/FYVE/PHD"/>
</dbReference>
<dbReference type="InterPro" id="IPR001293">
    <property type="entry name" value="Znf_TRAF"/>
</dbReference>
<dbReference type="PROSITE" id="PS50145">
    <property type="entry name" value="ZF_TRAF"/>
    <property type="match status" value="2"/>
</dbReference>
<keyword evidence="2 4" id="KW-0863">Zinc-finger</keyword>
<evidence type="ECO:0000256" key="4">
    <source>
        <dbReference type="PROSITE-ProRule" id="PRU00207"/>
    </source>
</evidence>
<reference evidence="8" key="1">
    <citation type="submission" date="2022-12" db="EMBL/GenBank/DDBJ databases">
        <authorList>
            <person name="Petersen C."/>
        </authorList>
    </citation>
    <scope>NUCLEOTIDE SEQUENCE</scope>
    <source>
        <strain evidence="8">IBT 15544</strain>
    </source>
</reference>
<feature type="zinc finger region" description="TRAF-type" evidence="4">
    <location>
        <begin position="182"/>
        <end position="227"/>
    </location>
</feature>
<dbReference type="Proteomes" id="UP001150904">
    <property type="component" value="Unassembled WGS sequence"/>
</dbReference>
<reference evidence="8" key="2">
    <citation type="journal article" date="2023" name="IMA Fungus">
        <title>Comparative genomic study of the Penicillium genus elucidates a diverse pangenome and 15 lateral gene transfer events.</title>
        <authorList>
            <person name="Petersen C."/>
            <person name="Sorensen T."/>
            <person name="Nielsen M.R."/>
            <person name="Sondergaard T.E."/>
            <person name="Sorensen J.L."/>
            <person name="Fitzpatrick D.A."/>
            <person name="Frisvad J.C."/>
            <person name="Nielsen K.L."/>
        </authorList>
    </citation>
    <scope>NUCLEOTIDE SEQUENCE</scope>
    <source>
        <strain evidence="8">IBT 15544</strain>
    </source>
</reference>
<dbReference type="PROSITE" id="PS00518">
    <property type="entry name" value="ZF_RING_1"/>
    <property type="match status" value="1"/>
</dbReference>
<feature type="domain" description="TRAF-type" evidence="7">
    <location>
        <begin position="182"/>
        <end position="227"/>
    </location>
</feature>
<evidence type="ECO:0000313" key="9">
    <source>
        <dbReference type="Proteomes" id="UP001150904"/>
    </source>
</evidence>
<organism evidence="8 9">
    <name type="scientific">Penicillium cinerascens</name>
    <dbReference type="NCBI Taxonomy" id="70096"/>
    <lineage>
        <taxon>Eukaryota</taxon>
        <taxon>Fungi</taxon>
        <taxon>Dikarya</taxon>
        <taxon>Ascomycota</taxon>
        <taxon>Pezizomycotina</taxon>
        <taxon>Eurotiomycetes</taxon>
        <taxon>Eurotiomycetidae</taxon>
        <taxon>Eurotiales</taxon>
        <taxon>Aspergillaceae</taxon>
        <taxon>Penicillium</taxon>
    </lineage>
</organism>
<dbReference type="GeneID" id="83182771"/>
<feature type="domain" description="RING-type" evidence="6">
    <location>
        <begin position="39"/>
        <end position="84"/>
    </location>
</feature>
<dbReference type="GO" id="GO:0008270">
    <property type="term" value="F:zinc ion binding"/>
    <property type="evidence" value="ECO:0007669"/>
    <property type="project" value="UniProtKB-KW"/>
</dbReference>
<dbReference type="EMBL" id="JAPQKR010000015">
    <property type="protein sequence ID" value="KAJ5194970.1"/>
    <property type="molecule type" value="Genomic_DNA"/>
</dbReference>
<keyword evidence="1 4" id="KW-0479">Metal-binding</keyword>
<dbReference type="Pfam" id="PF02176">
    <property type="entry name" value="zf-TRAF"/>
    <property type="match status" value="1"/>
</dbReference>
<proteinExistence type="predicted"/>
<evidence type="ECO:0000256" key="1">
    <source>
        <dbReference type="ARBA" id="ARBA00022723"/>
    </source>
</evidence>
<dbReference type="OrthoDB" id="1630758at2759"/>
<dbReference type="AlphaFoldDB" id="A0A9W9JHE9"/>
<feature type="region of interest" description="Disordered" evidence="5">
    <location>
        <begin position="289"/>
        <end position="325"/>
    </location>
</feature>
<dbReference type="SMART" id="SM00184">
    <property type="entry name" value="RING"/>
    <property type="match status" value="1"/>
</dbReference>
<evidence type="ECO:0000259" key="6">
    <source>
        <dbReference type="PROSITE" id="PS50089"/>
    </source>
</evidence>
<feature type="zinc finger region" description="TRAF-type" evidence="4">
    <location>
        <begin position="100"/>
        <end position="155"/>
    </location>
</feature>
<keyword evidence="3 4" id="KW-0862">Zinc</keyword>
<comment type="caution">
    <text evidence="8">The sequence shown here is derived from an EMBL/GenBank/DDBJ whole genome shotgun (WGS) entry which is preliminary data.</text>
</comment>
<dbReference type="InterPro" id="IPR017907">
    <property type="entry name" value="Znf_RING_CS"/>
</dbReference>
<feature type="compositionally biased region" description="Basic and acidic residues" evidence="5">
    <location>
        <begin position="444"/>
        <end position="455"/>
    </location>
</feature>
<evidence type="ECO:0000256" key="3">
    <source>
        <dbReference type="ARBA" id="ARBA00022833"/>
    </source>
</evidence>
<dbReference type="PANTHER" id="PTHR10131">
    <property type="entry name" value="TNF RECEPTOR ASSOCIATED FACTOR"/>
    <property type="match status" value="1"/>
</dbReference>
<feature type="domain" description="TRAF-type" evidence="7">
    <location>
        <begin position="100"/>
        <end position="155"/>
    </location>
</feature>
<dbReference type="Gene3D" id="3.30.40.10">
    <property type="entry name" value="Zinc/RING finger domain, C3HC4 (zinc finger)"/>
    <property type="match status" value="3"/>
</dbReference>
<dbReference type="PROSITE" id="PS50089">
    <property type="entry name" value="ZF_RING_2"/>
    <property type="match status" value="1"/>
</dbReference>
<dbReference type="Pfam" id="PF13445">
    <property type="entry name" value="zf-RING_UBOX"/>
    <property type="match status" value="1"/>
</dbReference>
<evidence type="ECO:0000256" key="5">
    <source>
        <dbReference type="SAM" id="MobiDB-lite"/>
    </source>
</evidence>
<accession>A0A9W9JHE9</accession>
<feature type="region of interest" description="Disordered" evidence="5">
    <location>
        <begin position="397"/>
        <end position="455"/>
    </location>
</feature>
<evidence type="ECO:0000313" key="8">
    <source>
        <dbReference type="EMBL" id="KAJ5194970.1"/>
    </source>
</evidence>
<protein>
    <submittedName>
        <fullName evidence="8">Zinc finger RING-type</fullName>
    </submittedName>
</protein>
<feature type="compositionally biased region" description="Low complexity" evidence="5">
    <location>
        <begin position="421"/>
        <end position="440"/>
    </location>
</feature>
<dbReference type="SUPFAM" id="SSF57850">
    <property type="entry name" value="RING/U-box"/>
    <property type="match status" value="1"/>
</dbReference>